<reference evidence="5" key="3">
    <citation type="journal article" date="2017" name="Nature">
        <title>Genome sequence of the progenitor of the wheat D genome Aegilops tauschii.</title>
        <authorList>
            <person name="Luo M.C."/>
            <person name="Gu Y.Q."/>
            <person name="Puiu D."/>
            <person name="Wang H."/>
            <person name="Twardziok S.O."/>
            <person name="Deal K.R."/>
            <person name="Huo N."/>
            <person name="Zhu T."/>
            <person name="Wang L."/>
            <person name="Wang Y."/>
            <person name="McGuire P.E."/>
            <person name="Liu S."/>
            <person name="Long H."/>
            <person name="Ramasamy R.K."/>
            <person name="Rodriguez J.C."/>
            <person name="Van S.L."/>
            <person name="Yuan L."/>
            <person name="Wang Z."/>
            <person name="Xia Z."/>
            <person name="Xiao L."/>
            <person name="Anderson O.D."/>
            <person name="Ouyang S."/>
            <person name="Liang Y."/>
            <person name="Zimin A.V."/>
            <person name="Pertea G."/>
            <person name="Qi P."/>
            <person name="Bennetzen J.L."/>
            <person name="Dai X."/>
            <person name="Dawson M.W."/>
            <person name="Muller H.G."/>
            <person name="Kugler K."/>
            <person name="Rivarola-Duarte L."/>
            <person name="Spannagl M."/>
            <person name="Mayer K.F.X."/>
            <person name="Lu F.H."/>
            <person name="Bevan M.W."/>
            <person name="Leroy P."/>
            <person name="Li P."/>
            <person name="You F.M."/>
            <person name="Sun Q."/>
            <person name="Liu Z."/>
            <person name="Lyons E."/>
            <person name="Wicker T."/>
            <person name="Salzberg S.L."/>
            <person name="Devos K.M."/>
            <person name="Dvorak J."/>
        </authorList>
    </citation>
    <scope>NUCLEOTIDE SEQUENCE [LARGE SCALE GENOMIC DNA]</scope>
    <source>
        <strain evidence="5">cv. AL8/78</strain>
    </source>
</reference>
<evidence type="ECO:0000256" key="2">
    <source>
        <dbReference type="ARBA" id="ARBA00022618"/>
    </source>
</evidence>
<dbReference type="PANTHER" id="PTHR15615:SF91">
    <property type="entry name" value="CYCLIN-P4-1"/>
    <property type="match status" value="1"/>
</dbReference>
<evidence type="ECO:0000313" key="6">
    <source>
        <dbReference type="Proteomes" id="UP000015105"/>
    </source>
</evidence>
<dbReference type="SUPFAM" id="SSF47954">
    <property type="entry name" value="Cyclin-like"/>
    <property type="match status" value="1"/>
</dbReference>
<proteinExistence type="inferred from homology"/>
<feature type="compositionally biased region" description="Acidic residues" evidence="4">
    <location>
        <begin position="133"/>
        <end position="142"/>
    </location>
</feature>
<accession>A0A452YVE5</accession>
<reference evidence="6" key="2">
    <citation type="journal article" date="2017" name="Nat. Plants">
        <title>The Aegilops tauschii genome reveals multiple impacts of transposons.</title>
        <authorList>
            <person name="Zhao G."/>
            <person name="Zou C."/>
            <person name="Li K."/>
            <person name="Wang K."/>
            <person name="Li T."/>
            <person name="Gao L."/>
            <person name="Zhang X."/>
            <person name="Wang H."/>
            <person name="Yang Z."/>
            <person name="Liu X."/>
            <person name="Jiang W."/>
            <person name="Mao L."/>
            <person name="Kong X."/>
            <person name="Jiao Y."/>
            <person name="Jia J."/>
        </authorList>
    </citation>
    <scope>NUCLEOTIDE SEQUENCE [LARGE SCALE GENOMIC DNA]</scope>
    <source>
        <strain evidence="6">cv. AL8/78</strain>
    </source>
</reference>
<dbReference type="STRING" id="200361.A0A452YVE5"/>
<dbReference type="EnsemblPlants" id="AET1Gv20545700.2">
    <property type="protein sequence ID" value="AET1Gv20545700.2"/>
    <property type="gene ID" value="AET1Gv20545700"/>
</dbReference>
<feature type="region of interest" description="Disordered" evidence="4">
    <location>
        <begin position="132"/>
        <end position="152"/>
    </location>
</feature>
<evidence type="ECO:0008006" key="7">
    <source>
        <dbReference type="Google" id="ProtNLM"/>
    </source>
</evidence>
<reference evidence="5" key="4">
    <citation type="submission" date="2019-03" db="UniProtKB">
        <authorList>
            <consortium name="EnsemblPlants"/>
        </authorList>
    </citation>
    <scope>IDENTIFICATION</scope>
</reference>
<reference evidence="5" key="5">
    <citation type="journal article" date="2021" name="G3 (Bethesda)">
        <title>Aegilops tauschii genome assembly Aet v5.0 features greater sequence contiguity and improved annotation.</title>
        <authorList>
            <person name="Wang L."/>
            <person name="Zhu T."/>
            <person name="Rodriguez J.C."/>
            <person name="Deal K.R."/>
            <person name="Dubcovsky J."/>
            <person name="McGuire P.E."/>
            <person name="Lux T."/>
            <person name="Spannagl M."/>
            <person name="Mayer K.F.X."/>
            <person name="Baldrich P."/>
            <person name="Meyers B.C."/>
            <person name="Huo N."/>
            <person name="Gu Y.Q."/>
            <person name="Zhou H."/>
            <person name="Devos K.M."/>
            <person name="Bennetzen J.L."/>
            <person name="Unver T."/>
            <person name="Budak H."/>
            <person name="Gulick P.J."/>
            <person name="Galiba G."/>
            <person name="Kalapos B."/>
            <person name="Nelson D.R."/>
            <person name="Li P."/>
            <person name="You F.M."/>
            <person name="Luo M.C."/>
            <person name="Dvorak J."/>
        </authorList>
    </citation>
    <scope>NUCLEOTIDE SEQUENCE [LARGE SCALE GENOMIC DNA]</scope>
    <source>
        <strain evidence="5">cv. AL8/78</strain>
    </source>
</reference>
<reference evidence="6" key="1">
    <citation type="journal article" date="2014" name="Science">
        <title>Ancient hybridizations among the ancestral genomes of bread wheat.</title>
        <authorList>
            <consortium name="International Wheat Genome Sequencing Consortium,"/>
            <person name="Marcussen T."/>
            <person name="Sandve S.R."/>
            <person name="Heier L."/>
            <person name="Spannagl M."/>
            <person name="Pfeifer M."/>
            <person name="Jakobsen K.S."/>
            <person name="Wulff B.B."/>
            <person name="Steuernagel B."/>
            <person name="Mayer K.F."/>
            <person name="Olsen O.A."/>
        </authorList>
    </citation>
    <scope>NUCLEOTIDE SEQUENCE [LARGE SCALE GENOMIC DNA]</scope>
    <source>
        <strain evidence="6">cv. AL8/78</strain>
    </source>
</reference>
<dbReference type="Gene3D" id="1.10.472.10">
    <property type="entry name" value="Cyclin-like"/>
    <property type="match status" value="1"/>
</dbReference>
<protein>
    <recommendedName>
        <fullName evidence="7">Cyclin</fullName>
    </recommendedName>
</protein>
<keyword evidence="2" id="KW-0132">Cell division</keyword>
<dbReference type="GO" id="GO:0051301">
    <property type="term" value="P:cell division"/>
    <property type="evidence" value="ECO:0007669"/>
    <property type="project" value="UniProtKB-KW"/>
</dbReference>
<evidence type="ECO:0000256" key="1">
    <source>
        <dbReference type="ARBA" id="ARBA00007215"/>
    </source>
</evidence>
<dbReference type="PANTHER" id="PTHR15615">
    <property type="match status" value="1"/>
</dbReference>
<keyword evidence="3" id="KW-0131">Cell cycle</keyword>
<dbReference type="InterPro" id="IPR036915">
    <property type="entry name" value="Cyclin-like_sf"/>
</dbReference>
<dbReference type="Gramene" id="AET1Gv20545700.2">
    <property type="protein sequence ID" value="AET1Gv20545700.2"/>
    <property type="gene ID" value="AET1Gv20545700"/>
</dbReference>
<dbReference type="Proteomes" id="UP000015105">
    <property type="component" value="Chromosome 1D"/>
</dbReference>
<dbReference type="InterPro" id="IPR013922">
    <property type="entry name" value="Cyclin_PHO80-like"/>
</dbReference>
<dbReference type="AlphaFoldDB" id="A0A452YVE5"/>
<evidence type="ECO:0000256" key="4">
    <source>
        <dbReference type="SAM" id="MobiDB-lite"/>
    </source>
</evidence>
<name>A0A452YVE5_AEGTS</name>
<sequence>SRAARYQSKAPSHPRIPPPSSPLASVSLSLQPFISTTTSHLTSRSLALALSLSLSFPRLQLQDPKQARARAGKESGLSQETEGAIGRPMMTMAAEDQAAVPRVVSILSALLERVAERNDVVAAVERRIRDVEEQQQEEEDQGEDGKETTTTAKKKKAVSAFQGLTKPAISVGGYLERIFRFAGCSPSCYVVAYIYLDRFLRRRPALAVDSFNVHRLLITSVLTAVKFVDDICYNNAYFARVGGISLMEMNYLEVDFLFGIAFDLNVTPAVFASYCAVLQTEMAYLEHPPPSIDAVSPTSLLQHCLPDQEVDTAAAATKSGCHRHQQQLTV</sequence>
<dbReference type="Pfam" id="PF08613">
    <property type="entry name" value="Cyclin"/>
    <property type="match status" value="1"/>
</dbReference>
<comment type="similarity">
    <text evidence="1">Belongs to the cyclin family. Cyclin U/P subfamily.</text>
</comment>
<evidence type="ECO:0000313" key="5">
    <source>
        <dbReference type="EnsemblPlants" id="AET1Gv20545700.2"/>
    </source>
</evidence>
<evidence type="ECO:0000256" key="3">
    <source>
        <dbReference type="ARBA" id="ARBA00023306"/>
    </source>
</evidence>
<feature type="region of interest" description="Disordered" evidence="4">
    <location>
        <begin position="1"/>
        <end position="23"/>
    </location>
</feature>
<organism evidence="5 6">
    <name type="scientific">Aegilops tauschii subsp. strangulata</name>
    <name type="common">Goatgrass</name>
    <dbReference type="NCBI Taxonomy" id="200361"/>
    <lineage>
        <taxon>Eukaryota</taxon>
        <taxon>Viridiplantae</taxon>
        <taxon>Streptophyta</taxon>
        <taxon>Embryophyta</taxon>
        <taxon>Tracheophyta</taxon>
        <taxon>Spermatophyta</taxon>
        <taxon>Magnoliopsida</taxon>
        <taxon>Liliopsida</taxon>
        <taxon>Poales</taxon>
        <taxon>Poaceae</taxon>
        <taxon>BOP clade</taxon>
        <taxon>Pooideae</taxon>
        <taxon>Triticodae</taxon>
        <taxon>Triticeae</taxon>
        <taxon>Triticinae</taxon>
        <taxon>Aegilops</taxon>
    </lineage>
</organism>
<dbReference type="GO" id="GO:0019901">
    <property type="term" value="F:protein kinase binding"/>
    <property type="evidence" value="ECO:0007669"/>
    <property type="project" value="InterPro"/>
</dbReference>
<keyword evidence="6" id="KW-1185">Reference proteome</keyword>